<dbReference type="EMBL" id="CP039355">
    <property type="protein sequence ID" value="QCE15186.1"/>
    <property type="molecule type" value="Genomic_DNA"/>
</dbReference>
<evidence type="ECO:0000313" key="1">
    <source>
        <dbReference type="EMBL" id="QCE15186.1"/>
    </source>
</evidence>
<dbReference type="InterPro" id="IPR012340">
    <property type="entry name" value="NA-bd_OB-fold"/>
</dbReference>
<protein>
    <submittedName>
        <fullName evidence="1">Uncharacterized protein</fullName>
    </submittedName>
</protein>
<proteinExistence type="predicted"/>
<organism evidence="1 2">
    <name type="scientific">Vigna unguiculata</name>
    <name type="common">Cowpea</name>
    <dbReference type="NCBI Taxonomy" id="3917"/>
    <lineage>
        <taxon>Eukaryota</taxon>
        <taxon>Viridiplantae</taxon>
        <taxon>Streptophyta</taxon>
        <taxon>Embryophyta</taxon>
        <taxon>Tracheophyta</taxon>
        <taxon>Spermatophyta</taxon>
        <taxon>Magnoliopsida</taxon>
        <taxon>eudicotyledons</taxon>
        <taxon>Gunneridae</taxon>
        <taxon>Pentapetalae</taxon>
        <taxon>rosids</taxon>
        <taxon>fabids</taxon>
        <taxon>Fabales</taxon>
        <taxon>Fabaceae</taxon>
        <taxon>Papilionoideae</taxon>
        <taxon>50 kb inversion clade</taxon>
        <taxon>NPAAA clade</taxon>
        <taxon>indigoferoid/millettioid clade</taxon>
        <taxon>Phaseoleae</taxon>
        <taxon>Vigna</taxon>
    </lineage>
</organism>
<sequence length="86" mass="9860">MDSSNSTTFLLFDRDATILLKKSCADMLESHDKSFRVKKVGVDDDIIQKFNDFSMKSVDVYAGNGEFGREKQRVVNESTIDIERIY</sequence>
<evidence type="ECO:0000313" key="2">
    <source>
        <dbReference type="Proteomes" id="UP000501690"/>
    </source>
</evidence>
<dbReference type="Gene3D" id="2.40.50.140">
    <property type="entry name" value="Nucleic acid-binding proteins"/>
    <property type="match status" value="1"/>
</dbReference>
<accession>A0A4D6NNI8</accession>
<name>A0A4D6NNI8_VIGUN</name>
<dbReference type="AlphaFoldDB" id="A0A4D6NNI8"/>
<keyword evidence="2" id="KW-1185">Reference proteome</keyword>
<dbReference type="Proteomes" id="UP000501690">
    <property type="component" value="Linkage Group LG11"/>
</dbReference>
<reference evidence="1 2" key="1">
    <citation type="submission" date="2019-04" db="EMBL/GenBank/DDBJ databases">
        <title>An improved genome assembly and genetic linkage map for asparagus bean, Vigna unguiculata ssp. sesquipedialis.</title>
        <authorList>
            <person name="Xia Q."/>
            <person name="Zhang R."/>
            <person name="Dong Y."/>
        </authorList>
    </citation>
    <scope>NUCLEOTIDE SEQUENCE [LARGE SCALE GENOMIC DNA]</scope>
    <source>
        <tissue evidence="1">Leaf</tissue>
    </source>
</reference>
<gene>
    <name evidence="1" type="ORF">DEO72_LG11g2195</name>
</gene>